<dbReference type="EMBL" id="CM017327">
    <property type="protein sequence ID" value="KAE8100461.1"/>
    <property type="molecule type" value="Genomic_DNA"/>
</dbReference>
<dbReference type="InterPro" id="IPR003099">
    <property type="entry name" value="Prephen_DH"/>
</dbReference>
<sequence length="376" mass="43142">MGSITEEQLIQKVIDYVELRPASPKPLSPNDHPPCLITLLQILGRATKAEVDVREKILMYVRDMEPTNLIKNWLVTTLKMDGYEASLCKTSWVSNFGRSKCCSKVMEFTGHYEYVEVMVRDIENGEKATRLILDMDFRSQFEVARASATYKELTNAIPSVFVGTEERLKEIISLLCPAAKRSLRESRLHIPPWRKATYMKAKRIMKGFPHQQLLAKTLVNQAHTVLAHSRSDHSHTAKTLSVSFFSDPHDLCEEHPEVILLCNSIISTQRVLSFLPLHQFKRSTLFVVVLTVKEFTKDLLLDLLPAYCDLICAHPMFGPQSTRYSWRECIFVYENVRIGDEESRISWCEKFLNVFAREGLEMVEMSCTEHDKHAAG</sequence>
<dbReference type="Proteomes" id="UP000327013">
    <property type="component" value="Chromosome 7"/>
</dbReference>
<dbReference type="GO" id="GO:0033730">
    <property type="term" value="F:arogenate dehydrogenase (NADP+) activity"/>
    <property type="evidence" value="ECO:0007669"/>
    <property type="project" value="InterPro"/>
</dbReference>
<dbReference type="GO" id="GO:0004665">
    <property type="term" value="F:prephenate dehydrogenase (NADP+) activity"/>
    <property type="evidence" value="ECO:0007669"/>
    <property type="project" value="InterPro"/>
</dbReference>
<accession>A0A5N6RM23</accession>
<gene>
    <name evidence="3" type="ORF">FH972_018357</name>
</gene>
<name>A0A5N6RM23_9ROSI</name>
<dbReference type="AlphaFoldDB" id="A0A5N6RM23"/>
<protein>
    <recommendedName>
        <fullName evidence="2">Prephenate/arogenate dehydrogenase domain-containing protein</fullName>
    </recommendedName>
</protein>
<dbReference type="PROSITE" id="PS51176">
    <property type="entry name" value="PDH_ADH"/>
    <property type="match status" value="1"/>
</dbReference>
<proteinExistence type="predicted"/>
<evidence type="ECO:0000256" key="1">
    <source>
        <dbReference type="ARBA" id="ARBA00023002"/>
    </source>
</evidence>
<dbReference type="InterPro" id="IPR006502">
    <property type="entry name" value="PDDEXK-like"/>
</dbReference>
<keyword evidence="1" id="KW-0560">Oxidoreductase</keyword>
<dbReference type="SUPFAM" id="SSF51735">
    <property type="entry name" value="NAD(P)-binding Rossmann-fold domains"/>
    <property type="match status" value="1"/>
</dbReference>
<dbReference type="PANTHER" id="PTHR43207">
    <property type="entry name" value="AROGENATE DEHYDROGENASE-RELATED"/>
    <property type="match status" value="1"/>
</dbReference>
<dbReference type="PANTHER" id="PTHR43207:SF4">
    <property type="entry name" value="AROGENATE DEHYDROGENASE 2, CHLOROPLASTIC"/>
    <property type="match status" value="1"/>
</dbReference>
<evidence type="ECO:0000313" key="4">
    <source>
        <dbReference type="Proteomes" id="UP000327013"/>
    </source>
</evidence>
<dbReference type="InterPro" id="IPR045011">
    <property type="entry name" value="TYRAAT1/2"/>
</dbReference>
<dbReference type="Gene3D" id="3.40.50.720">
    <property type="entry name" value="NAD(P)-binding Rossmann-like Domain"/>
    <property type="match status" value="1"/>
</dbReference>
<keyword evidence="4" id="KW-1185">Reference proteome</keyword>
<evidence type="ECO:0000313" key="3">
    <source>
        <dbReference type="EMBL" id="KAE8100461.1"/>
    </source>
</evidence>
<dbReference type="Pfam" id="PF04720">
    <property type="entry name" value="PDDEXK_6"/>
    <property type="match status" value="1"/>
</dbReference>
<dbReference type="GO" id="GO:0008977">
    <property type="term" value="F:prephenate dehydrogenase (NAD+) activity"/>
    <property type="evidence" value="ECO:0007669"/>
    <property type="project" value="InterPro"/>
</dbReference>
<feature type="domain" description="Prephenate/arogenate dehydrogenase" evidence="2">
    <location>
        <begin position="200"/>
        <end position="376"/>
    </location>
</feature>
<dbReference type="OrthoDB" id="691424at2759"/>
<reference evidence="3 4" key="1">
    <citation type="submission" date="2019-06" db="EMBL/GenBank/DDBJ databases">
        <title>A chromosomal-level reference genome of Carpinus fangiana (Coryloideae, Betulaceae).</title>
        <authorList>
            <person name="Yang X."/>
            <person name="Wang Z."/>
            <person name="Zhang L."/>
            <person name="Hao G."/>
            <person name="Liu J."/>
            <person name="Yang Y."/>
        </authorList>
    </citation>
    <scope>NUCLEOTIDE SEQUENCE [LARGE SCALE GENOMIC DNA]</scope>
    <source>
        <strain evidence="3">Cfa_2016G</strain>
        <tissue evidence="3">Leaf</tissue>
    </source>
</reference>
<dbReference type="InterPro" id="IPR036291">
    <property type="entry name" value="NAD(P)-bd_dom_sf"/>
</dbReference>
<dbReference type="GO" id="GO:0006571">
    <property type="term" value="P:tyrosine biosynthetic process"/>
    <property type="evidence" value="ECO:0007669"/>
    <property type="project" value="InterPro"/>
</dbReference>
<dbReference type="NCBIfam" id="TIGR01615">
    <property type="entry name" value="A_thal_3542"/>
    <property type="match status" value="1"/>
</dbReference>
<organism evidence="3 4">
    <name type="scientific">Carpinus fangiana</name>
    <dbReference type="NCBI Taxonomy" id="176857"/>
    <lineage>
        <taxon>Eukaryota</taxon>
        <taxon>Viridiplantae</taxon>
        <taxon>Streptophyta</taxon>
        <taxon>Embryophyta</taxon>
        <taxon>Tracheophyta</taxon>
        <taxon>Spermatophyta</taxon>
        <taxon>Magnoliopsida</taxon>
        <taxon>eudicotyledons</taxon>
        <taxon>Gunneridae</taxon>
        <taxon>Pentapetalae</taxon>
        <taxon>rosids</taxon>
        <taxon>fabids</taxon>
        <taxon>Fagales</taxon>
        <taxon>Betulaceae</taxon>
        <taxon>Carpinus</taxon>
    </lineage>
</organism>
<evidence type="ECO:0000259" key="2">
    <source>
        <dbReference type="PROSITE" id="PS51176"/>
    </source>
</evidence>